<keyword evidence="5" id="KW-0808">Transferase</keyword>
<gene>
    <name evidence="9" type="ORF">DRP53_10070</name>
</gene>
<evidence type="ECO:0000256" key="6">
    <source>
        <dbReference type="ARBA" id="ARBA00022683"/>
    </source>
</evidence>
<dbReference type="PROSITE" id="PS51101">
    <property type="entry name" value="PTS_EIIB_TYPE_4"/>
    <property type="match status" value="1"/>
</dbReference>
<dbReference type="GO" id="GO:0005737">
    <property type="term" value="C:cytoplasm"/>
    <property type="evidence" value="ECO:0007669"/>
    <property type="project" value="UniProtKB-SubCell"/>
</dbReference>
<evidence type="ECO:0000256" key="5">
    <source>
        <dbReference type="ARBA" id="ARBA00022679"/>
    </source>
</evidence>
<name>A0A660SD85_UNCW3</name>
<organism evidence="9 10">
    <name type="scientific">candidate division WOR-3 bacterium</name>
    <dbReference type="NCBI Taxonomy" id="2052148"/>
    <lineage>
        <taxon>Bacteria</taxon>
        <taxon>Bacteria division WOR-3</taxon>
    </lineage>
</organism>
<evidence type="ECO:0000259" key="8">
    <source>
        <dbReference type="PROSITE" id="PS51101"/>
    </source>
</evidence>
<evidence type="ECO:0000256" key="1">
    <source>
        <dbReference type="ARBA" id="ARBA00004496"/>
    </source>
</evidence>
<dbReference type="EMBL" id="QNBE01000133">
    <property type="protein sequence ID" value="RKX68758.1"/>
    <property type="molecule type" value="Genomic_DNA"/>
</dbReference>
<comment type="caution">
    <text evidence="9">The sequence shown here is derived from an EMBL/GenBank/DDBJ whole genome shotgun (WGS) entry which is preliminary data.</text>
</comment>
<dbReference type="Pfam" id="PF03830">
    <property type="entry name" value="PTSIIB_sorb"/>
    <property type="match status" value="1"/>
</dbReference>
<dbReference type="InterPro" id="IPR036667">
    <property type="entry name" value="PTS_IIB_sorbose-sp_sf"/>
</dbReference>
<reference evidence="9 10" key="1">
    <citation type="submission" date="2018-06" db="EMBL/GenBank/DDBJ databases">
        <title>Extensive metabolic versatility and redundancy in microbially diverse, dynamic hydrothermal sediments.</title>
        <authorList>
            <person name="Dombrowski N."/>
            <person name="Teske A."/>
            <person name="Baker B.J."/>
        </authorList>
    </citation>
    <scope>NUCLEOTIDE SEQUENCE [LARGE SCALE GENOMIC DNA]</scope>
    <source>
        <strain evidence="9">B36_G15</strain>
    </source>
</reference>
<sequence length="157" mass="17430">MFILRVDDRLIHGQVIAGWVRPLGIERLILSSDAIAPDEWLRKAYTLAVPDDISLAILTLDETIRSLGKGHPEKLMVVVESVADAKYLIDNGLGVEDLNLGCIGYREGRMEITPYIYLDADEMKLLVQIGRNGIKVEARALPNSPPVDVLAVIRSRQ</sequence>
<feature type="domain" description="PTS EIIB type-4" evidence="8">
    <location>
        <begin position="1"/>
        <end position="157"/>
    </location>
</feature>
<keyword evidence="7" id="KW-0418">Kinase</keyword>
<comment type="subcellular location">
    <subcellularLocation>
        <location evidence="1">Cytoplasm</location>
    </subcellularLocation>
</comment>
<protein>
    <recommendedName>
        <fullName evidence="8">PTS EIIB type-4 domain-containing protein</fullName>
    </recommendedName>
</protein>
<dbReference type="GO" id="GO:0016301">
    <property type="term" value="F:kinase activity"/>
    <property type="evidence" value="ECO:0007669"/>
    <property type="project" value="UniProtKB-KW"/>
</dbReference>
<dbReference type="SUPFAM" id="SSF52728">
    <property type="entry name" value="PTS IIb component"/>
    <property type="match status" value="1"/>
</dbReference>
<dbReference type="Proteomes" id="UP000268469">
    <property type="component" value="Unassembled WGS sequence"/>
</dbReference>
<evidence type="ECO:0000313" key="10">
    <source>
        <dbReference type="Proteomes" id="UP000268469"/>
    </source>
</evidence>
<accession>A0A660SD85</accession>
<proteinExistence type="predicted"/>
<dbReference type="Gene3D" id="3.40.35.10">
    <property type="entry name" value="Phosphotransferase system, sorbose subfamily IIB component"/>
    <property type="match status" value="1"/>
</dbReference>
<dbReference type="InterPro" id="IPR004720">
    <property type="entry name" value="PTS_IIB_sorbose-sp"/>
</dbReference>
<keyword evidence="6" id="KW-0598">Phosphotransferase system</keyword>
<keyword evidence="2" id="KW-0813">Transport</keyword>
<dbReference type="GO" id="GO:0009401">
    <property type="term" value="P:phosphoenolpyruvate-dependent sugar phosphotransferase system"/>
    <property type="evidence" value="ECO:0007669"/>
    <property type="project" value="UniProtKB-KW"/>
</dbReference>
<dbReference type="AlphaFoldDB" id="A0A660SD85"/>
<keyword evidence="4" id="KW-0762">Sugar transport</keyword>
<dbReference type="GO" id="GO:0008982">
    <property type="term" value="F:protein-N(PI)-phosphohistidine-sugar phosphotransferase activity"/>
    <property type="evidence" value="ECO:0007669"/>
    <property type="project" value="InterPro"/>
</dbReference>
<evidence type="ECO:0000313" key="9">
    <source>
        <dbReference type="EMBL" id="RKX68758.1"/>
    </source>
</evidence>
<evidence type="ECO:0000256" key="4">
    <source>
        <dbReference type="ARBA" id="ARBA00022597"/>
    </source>
</evidence>
<evidence type="ECO:0000256" key="7">
    <source>
        <dbReference type="ARBA" id="ARBA00022777"/>
    </source>
</evidence>
<evidence type="ECO:0000256" key="3">
    <source>
        <dbReference type="ARBA" id="ARBA00022490"/>
    </source>
</evidence>
<evidence type="ECO:0000256" key="2">
    <source>
        <dbReference type="ARBA" id="ARBA00022448"/>
    </source>
</evidence>
<keyword evidence="3" id="KW-0963">Cytoplasm</keyword>